<organism evidence="1 2">
    <name type="scientific">Cuscuta campestris</name>
    <dbReference type="NCBI Taxonomy" id="132261"/>
    <lineage>
        <taxon>Eukaryota</taxon>
        <taxon>Viridiplantae</taxon>
        <taxon>Streptophyta</taxon>
        <taxon>Embryophyta</taxon>
        <taxon>Tracheophyta</taxon>
        <taxon>Spermatophyta</taxon>
        <taxon>Magnoliopsida</taxon>
        <taxon>eudicotyledons</taxon>
        <taxon>Gunneridae</taxon>
        <taxon>Pentapetalae</taxon>
        <taxon>asterids</taxon>
        <taxon>lamiids</taxon>
        <taxon>Solanales</taxon>
        <taxon>Convolvulaceae</taxon>
        <taxon>Cuscuteae</taxon>
        <taxon>Cuscuta</taxon>
        <taxon>Cuscuta subgen. Grammica</taxon>
        <taxon>Cuscuta sect. Cleistogrammica</taxon>
    </lineage>
</organism>
<sequence>MDIDLIEKLPELDAVDKIKLDGEDDEKLLEEAEQLYEHGQASVSVGINNRYGSFAAPFILSLFPLRQ</sequence>
<dbReference type="AlphaFoldDB" id="A0A484LWM3"/>
<dbReference type="EMBL" id="OOIL02002122">
    <property type="protein sequence ID" value="VFQ80366.1"/>
    <property type="molecule type" value="Genomic_DNA"/>
</dbReference>
<protein>
    <submittedName>
        <fullName evidence="1">Uncharacterized protein</fullName>
    </submittedName>
</protein>
<dbReference type="Proteomes" id="UP000595140">
    <property type="component" value="Unassembled WGS sequence"/>
</dbReference>
<keyword evidence="2" id="KW-1185">Reference proteome</keyword>
<gene>
    <name evidence="1" type="ORF">CCAM_LOCUS22142</name>
</gene>
<name>A0A484LWM3_9ASTE</name>
<proteinExistence type="predicted"/>
<reference evidence="1 2" key="1">
    <citation type="submission" date="2018-04" db="EMBL/GenBank/DDBJ databases">
        <authorList>
            <person name="Vogel A."/>
        </authorList>
    </citation>
    <scope>NUCLEOTIDE SEQUENCE [LARGE SCALE GENOMIC DNA]</scope>
</reference>
<evidence type="ECO:0000313" key="2">
    <source>
        <dbReference type="Proteomes" id="UP000595140"/>
    </source>
</evidence>
<evidence type="ECO:0000313" key="1">
    <source>
        <dbReference type="EMBL" id="VFQ80366.1"/>
    </source>
</evidence>
<accession>A0A484LWM3</accession>